<dbReference type="Gene3D" id="3.40.220.10">
    <property type="entry name" value="Leucine Aminopeptidase, subunit E, domain 1"/>
    <property type="match status" value="1"/>
</dbReference>
<comment type="function">
    <text evidence="17">Cytosolic metallopeptidase that catalyzes the removal of unsubstituted N-terminal hydrophobic amino acids from various peptides. The presence of Zn(2+) ions is essential for the peptidase activity, and the association with other cofactors can modulate the substrate spectificity of the enzyme. For instance, in the presence of Mn(2+), it displays a specific Cys-Gly hydrolyzing activity of Cys-Gly-S-conjugates. Involved in the metabolism of glutathione and in the degradation of glutathione S-conjugates, which may play a role in the control of the cell redox status.</text>
</comment>
<feature type="domain" description="Cytosol aminopeptidase" evidence="20">
    <location>
        <begin position="363"/>
        <end position="370"/>
    </location>
</feature>
<keyword evidence="9" id="KW-0378">Hydrolase</keyword>
<evidence type="ECO:0000256" key="10">
    <source>
        <dbReference type="ARBA" id="ARBA00023511"/>
    </source>
</evidence>
<dbReference type="Pfam" id="PF00883">
    <property type="entry name" value="Peptidase_M17"/>
    <property type="match status" value="1"/>
</dbReference>
<gene>
    <name evidence="21" type="ORF">ACJMK2_006710</name>
</gene>
<dbReference type="Gene3D" id="3.40.630.10">
    <property type="entry name" value="Zn peptidases"/>
    <property type="match status" value="1"/>
</dbReference>
<dbReference type="SUPFAM" id="SSF53187">
    <property type="entry name" value="Zn-dependent exopeptidases"/>
    <property type="match status" value="1"/>
</dbReference>
<proteinExistence type="inferred from homology"/>
<dbReference type="InterPro" id="IPR011356">
    <property type="entry name" value="Leucine_aapep/pepB"/>
</dbReference>
<evidence type="ECO:0000256" key="13">
    <source>
        <dbReference type="ARBA" id="ARBA00030930"/>
    </source>
</evidence>
<comment type="similarity">
    <text evidence="3">Belongs to the peptidase M17 family.</text>
</comment>
<dbReference type="PROSITE" id="PS00631">
    <property type="entry name" value="CYTOSOL_AP"/>
    <property type="match status" value="1"/>
</dbReference>
<evidence type="ECO:0000256" key="1">
    <source>
        <dbReference type="ARBA" id="ARBA00000135"/>
    </source>
</evidence>
<dbReference type="PRINTS" id="PR00481">
    <property type="entry name" value="LAMNOPPTDASE"/>
</dbReference>
<name>A0ABD3VX43_SINWO</name>
<organism evidence="21 22">
    <name type="scientific">Sinanodonta woodiana</name>
    <name type="common">Chinese pond mussel</name>
    <name type="synonym">Anodonta woodiana</name>
    <dbReference type="NCBI Taxonomy" id="1069815"/>
    <lineage>
        <taxon>Eukaryota</taxon>
        <taxon>Metazoa</taxon>
        <taxon>Spiralia</taxon>
        <taxon>Lophotrochozoa</taxon>
        <taxon>Mollusca</taxon>
        <taxon>Bivalvia</taxon>
        <taxon>Autobranchia</taxon>
        <taxon>Heteroconchia</taxon>
        <taxon>Palaeoheterodonta</taxon>
        <taxon>Unionida</taxon>
        <taxon>Unionoidea</taxon>
        <taxon>Unionidae</taxon>
        <taxon>Unioninae</taxon>
        <taxon>Sinanodonta</taxon>
    </lineage>
</organism>
<protein>
    <recommendedName>
        <fullName evidence="6">Cytosol aminopeptidase</fullName>
        <ecNumber evidence="4">3.4.11.1</ecNumber>
        <ecNumber evidence="5">3.4.11.5</ecNumber>
        <ecNumber evidence="11">3.4.13.23</ecNumber>
    </recommendedName>
    <alternativeName>
        <fullName evidence="14">Cysteinylglycine-S-conjugate dipeptidase</fullName>
    </alternativeName>
    <alternativeName>
        <fullName evidence="15">Leucine aminopeptidase 3</fullName>
    </alternativeName>
    <alternativeName>
        <fullName evidence="16">Leucyl aminopeptidase</fullName>
    </alternativeName>
    <alternativeName>
        <fullName evidence="13">Proline aminopeptidase</fullName>
    </alternativeName>
    <alternativeName>
        <fullName evidence="12">Prolyl aminopeptidase</fullName>
    </alternativeName>
</protein>
<dbReference type="EC" id="3.4.11.1" evidence="4"/>
<evidence type="ECO:0000256" key="16">
    <source>
        <dbReference type="ARBA" id="ARBA00033172"/>
    </source>
</evidence>
<dbReference type="Pfam" id="PF02789">
    <property type="entry name" value="Peptidase_M17_N"/>
    <property type="match status" value="1"/>
</dbReference>
<evidence type="ECO:0000259" key="20">
    <source>
        <dbReference type="PROSITE" id="PS00631"/>
    </source>
</evidence>
<comment type="catalytic activity">
    <reaction evidence="18">
        <text>S-benzyl-L-cysteinylglycine + H2O = S-benzyl-L-cysteine + glycine</text>
        <dbReference type="Rhea" id="RHEA:62568"/>
        <dbReference type="ChEBI" id="CHEBI:15377"/>
        <dbReference type="ChEBI" id="CHEBI:57305"/>
        <dbReference type="ChEBI" id="CHEBI:145802"/>
        <dbReference type="ChEBI" id="CHEBI:145803"/>
    </reaction>
    <physiologicalReaction direction="left-to-right" evidence="18">
        <dbReference type="Rhea" id="RHEA:62569"/>
    </physiologicalReaction>
</comment>
<dbReference type="InterPro" id="IPR008283">
    <property type="entry name" value="Peptidase_M17_N"/>
</dbReference>
<comment type="caution">
    <text evidence="21">The sequence shown here is derived from an EMBL/GenBank/DDBJ whole genome shotgun (WGS) entry which is preliminary data.</text>
</comment>
<evidence type="ECO:0000313" key="21">
    <source>
        <dbReference type="EMBL" id="KAL3865078.1"/>
    </source>
</evidence>
<evidence type="ECO:0000256" key="18">
    <source>
        <dbReference type="ARBA" id="ARBA00047881"/>
    </source>
</evidence>
<dbReference type="InterPro" id="IPR023042">
    <property type="entry name" value="Peptidase_M17_leu_NH2_pept"/>
</dbReference>
<dbReference type="Proteomes" id="UP001634394">
    <property type="component" value="Unassembled WGS sequence"/>
</dbReference>
<dbReference type="NCBIfam" id="NF002073">
    <property type="entry name" value="PRK00913.1-2"/>
    <property type="match status" value="1"/>
</dbReference>
<dbReference type="HAMAP" id="MF_00181">
    <property type="entry name" value="Cytosol_peptidase_M17"/>
    <property type="match status" value="1"/>
</dbReference>
<dbReference type="PANTHER" id="PTHR11963:SF23">
    <property type="entry name" value="CYTOSOL AMINOPEPTIDASE"/>
    <property type="match status" value="1"/>
</dbReference>
<evidence type="ECO:0000256" key="8">
    <source>
        <dbReference type="ARBA" id="ARBA00022670"/>
    </source>
</evidence>
<evidence type="ECO:0000313" key="22">
    <source>
        <dbReference type="Proteomes" id="UP001634394"/>
    </source>
</evidence>
<dbReference type="SUPFAM" id="SSF52949">
    <property type="entry name" value="Macro domain-like"/>
    <property type="match status" value="1"/>
</dbReference>
<keyword evidence="8" id="KW-0645">Protease</keyword>
<keyword evidence="7" id="KW-0031">Aminopeptidase</keyword>
<evidence type="ECO:0000256" key="3">
    <source>
        <dbReference type="ARBA" id="ARBA00009528"/>
    </source>
</evidence>
<comment type="catalytic activity">
    <reaction evidence="2">
        <text>Release of N-terminal proline from a peptide.</text>
        <dbReference type="EC" id="3.4.11.5"/>
    </reaction>
</comment>
<dbReference type="InterPro" id="IPR000819">
    <property type="entry name" value="Peptidase_M17_C"/>
</dbReference>
<dbReference type="GO" id="GO:0004177">
    <property type="term" value="F:aminopeptidase activity"/>
    <property type="evidence" value="ECO:0007669"/>
    <property type="project" value="UniProtKB-KW"/>
</dbReference>
<comment type="catalytic activity">
    <reaction evidence="19">
        <text>L-cysteinylglycine + H2O = L-cysteine + glycine</text>
        <dbReference type="Rhea" id="RHEA:28783"/>
        <dbReference type="ChEBI" id="CHEBI:15377"/>
        <dbReference type="ChEBI" id="CHEBI:35235"/>
        <dbReference type="ChEBI" id="CHEBI:57305"/>
        <dbReference type="ChEBI" id="CHEBI:61694"/>
    </reaction>
    <physiologicalReaction direction="left-to-right" evidence="19">
        <dbReference type="Rhea" id="RHEA:28784"/>
    </physiologicalReaction>
</comment>
<dbReference type="AlphaFoldDB" id="A0ABD3VX43"/>
<dbReference type="EC" id="3.4.11.5" evidence="5"/>
<dbReference type="CDD" id="cd00433">
    <property type="entry name" value="Peptidase_M17"/>
    <property type="match status" value="1"/>
</dbReference>
<evidence type="ECO:0000256" key="4">
    <source>
        <dbReference type="ARBA" id="ARBA00012565"/>
    </source>
</evidence>
<evidence type="ECO:0000256" key="15">
    <source>
        <dbReference type="ARBA" id="ARBA00031564"/>
    </source>
</evidence>
<reference evidence="21 22" key="1">
    <citation type="submission" date="2024-11" db="EMBL/GenBank/DDBJ databases">
        <title>Chromosome-level genome assembly of the freshwater bivalve Anodonta woodiana.</title>
        <authorList>
            <person name="Chen X."/>
        </authorList>
    </citation>
    <scope>NUCLEOTIDE SEQUENCE [LARGE SCALE GENOMIC DNA]</scope>
    <source>
        <strain evidence="21">MN2024</strain>
        <tissue evidence="21">Gills</tissue>
    </source>
</reference>
<accession>A0ABD3VX43</accession>
<dbReference type="PANTHER" id="PTHR11963">
    <property type="entry name" value="LEUCINE AMINOPEPTIDASE-RELATED"/>
    <property type="match status" value="1"/>
</dbReference>
<comment type="catalytic activity">
    <reaction evidence="1">
        <text>Release of an N-terminal amino acid, Xaa-|-Yaa-, in which Xaa is preferably Leu, but may be other amino acids including Pro although not Arg or Lys, and Yaa may be Pro. Amino acid amides and methyl esters are also readily hydrolyzed, but rates on arylamides are exceedingly low.</text>
        <dbReference type="EC" id="3.4.11.1"/>
    </reaction>
</comment>
<evidence type="ECO:0000256" key="7">
    <source>
        <dbReference type="ARBA" id="ARBA00022438"/>
    </source>
</evidence>
<evidence type="ECO:0000256" key="5">
    <source>
        <dbReference type="ARBA" id="ARBA00012568"/>
    </source>
</evidence>
<sequence length="522" mass="56951">MAAPMRCVRTAGFVTTHKLYRLIHTTIIRNKGLVLGLYEPATKGEDFILSKAAADFDKKCSGKLTSFIKSSTKKLKKGDNRVLFDNNAGFSSVVVCCVGKKEAGFNEQEQLDEGRDNIRTAVAGGVQTLRNVGETDIEVDPCGDAEAAAEGCYLGLFVYDELKAADKRKAKVASSCFTDQLIDRHSTEEQWQRGKILAEGQNWARHLMETPANCLTPTKFAEIVTAQLQELKCQVHVWDKEWIENKKMGAFLSVTKGSSEPPKFLEIEYKGSKGENHISLVGKGITFDSGGISIKPSAGMDEMRADMGGAACVVGALYAIAKLRIPISVKAYIPLCENMPSGSATRPGDVVTAMNGKTIQVDNTDAEGRLILADALCYAQTFNPLLILDIATLTGAIDIALGSGATGVFTNSTPVWDILQKASVRTGDRVWRMPLLEHYTKQITQSQLADVNNIGKFSRSGGACVAAAFLKEFVTNKNWLHLDIAGVMMNKDEIRYLTKGMSGRPTRTLIEFIQRLSQQQST</sequence>
<evidence type="ECO:0000256" key="14">
    <source>
        <dbReference type="ARBA" id="ARBA00030997"/>
    </source>
</evidence>
<comment type="catalytic activity">
    <reaction evidence="10">
        <text>an S-substituted L-cysteinylglycine + H2O = an S-substituted L-cysteine + glycine</text>
        <dbReference type="Rhea" id="RHEA:60444"/>
        <dbReference type="ChEBI" id="CHEBI:15377"/>
        <dbReference type="ChEBI" id="CHEBI:57305"/>
        <dbReference type="ChEBI" id="CHEBI:58717"/>
        <dbReference type="ChEBI" id="CHEBI:143103"/>
        <dbReference type="EC" id="3.4.13.23"/>
    </reaction>
    <physiologicalReaction direction="left-to-right" evidence="10">
        <dbReference type="Rhea" id="RHEA:60445"/>
    </physiologicalReaction>
</comment>
<dbReference type="EC" id="3.4.13.23" evidence="11"/>
<evidence type="ECO:0000256" key="12">
    <source>
        <dbReference type="ARBA" id="ARBA00029605"/>
    </source>
</evidence>
<dbReference type="GO" id="GO:0006508">
    <property type="term" value="P:proteolysis"/>
    <property type="evidence" value="ECO:0007669"/>
    <property type="project" value="UniProtKB-KW"/>
</dbReference>
<evidence type="ECO:0000256" key="11">
    <source>
        <dbReference type="ARBA" id="ARBA00023625"/>
    </source>
</evidence>
<evidence type="ECO:0000256" key="9">
    <source>
        <dbReference type="ARBA" id="ARBA00022801"/>
    </source>
</evidence>
<keyword evidence="22" id="KW-1185">Reference proteome</keyword>
<evidence type="ECO:0000256" key="6">
    <source>
        <dbReference type="ARBA" id="ARBA00014190"/>
    </source>
</evidence>
<dbReference type="EMBL" id="JBJQND010000010">
    <property type="protein sequence ID" value="KAL3865078.1"/>
    <property type="molecule type" value="Genomic_DNA"/>
</dbReference>
<evidence type="ECO:0000256" key="2">
    <source>
        <dbReference type="ARBA" id="ARBA00001585"/>
    </source>
</evidence>
<evidence type="ECO:0000256" key="17">
    <source>
        <dbReference type="ARBA" id="ARBA00045966"/>
    </source>
</evidence>
<evidence type="ECO:0000256" key="19">
    <source>
        <dbReference type="ARBA" id="ARBA00049107"/>
    </source>
</evidence>
<dbReference type="InterPro" id="IPR043472">
    <property type="entry name" value="Macro_dom-like"/>
</dbReference>